<dbReference type="EMBL" id="JWJG01000028">
    <property type="protein sequence ID" value="KIF80921.1"/>
    <property type="molecule type" value="Genomic_DNA"/>
</dbReference>
<gene>
    <name evidence="1" type="ORF">TSA66_08955</name>
</gene>
<name>A0A0C2BS87_9BURK</name>
<sequence>MRAVGAVIFAALREMAACYTGEQVPRGSDTERRMREARGMLNLEKDAAAKESVSDAWRPTQ</sequence>
<keyword evidence="2" id="KW-1185">Reference proteome</keyword>
<comment type="caution">
    <text evidence="1">The sequence shown here is derived from an EMBL/GenBank/DDBJ whole genome shotgun (WGS) entry which is preliminary data.</text>
</comment>
<protein>
    <submittedName>
        <fullName evidence="1">Uncharacterized protein</fullName>
    </submittedName>
</protein>
<proteinExistence type="predicted"/>
<evidence type="ECO:0000313" key="1">
    <source>
        <dbReference type="EMBL" id="KIF80921.1"/>
    </source>
</evidence>
<dbReference type="AlphaFoldDB" id="A0A0C2BS87"/>
<organism evidence="1 2">
    <name type="scientific">Noviherbaspirillum autotrophicum</name>
    <dbReference type="NCBI Taxonomy" id="709839"/>
    <lineage>
        <taxon>Bacteria</taxon>
        <taxon>Pseudomonadati</taxon>
        <taxon>Pseudomonadota</taxon>
        <taxon>Betaproteobacteria</taxon>
        <taxon>Burkholderiales</taxon>
        <taxon>Oxalobacteraceae</taxon>
        <taxon>Noviherbaspirillum</taxon>
    </lineage>
</organism>
<evidence type="ECO:0000313" key="2">
    <source>
        <dbReference type="Proteomes" id="UP000031572"/>
    </source>
</evidence>
<dbReference type="Proteomes" id="UP000031572">
    <property type="component" value="Unassembled WGS sequence"/>
</dbReference>
<accession>A0A0C2BS87</accession>
<reference evidence="1 2" key="1">
    <citation type="submission" date="2014-12" db="EMBL/GenBank/DDBJ databases">
        <title>Denitrispirillum autotrophicum gen. nov., sp. nov., Denitrifying, Facultatively Autotrophic Bacteria Isolated from Rice Paddy Soil.</title>
        <authorList>
            <person name="Ishii S."/>
            <person name="Ashida N."/>
            <person name="Ohno H."/>
            <person name="Otsuka S."/>
            <person name="Yokota A."/>
            <person name="Senoo K."/>
        </authorList>
    </citation>
    <scope>NUCLEOTIDE SEQUENCE [LARGE SCALE GENOMIC DNA]</scope>
    <source>
        <strain evidence="1 2">TSA66</strain>
    </source>
</reference>